<evidence type="ECO:0000313" key="2">
    <source>
        <dbReference type="EMBL" id="SVB71203.1"/>
    </source>
</evidence>
<proteinExistence type="predicted"/>
<protein>
    <recommendedName>
        <fullName evidence="3">DUF4175 domain-containing protein</fullName>
    </recommendedName>
</protein>
<sequence length="424" mass="48084">MPSITNHLKRIRREAVQNDLITLAWAAYTFILLILFIAIGIEAVFYLSSAIRLIILQIIAGLIVAVIISLFIVNALIEQNKIKRYSWSKLARSAGRLAFPKSDVVINAYQLEQSENTYTSNSLSKSYIQRISNKLTRINLKKLFPTKRAENWKVSSLSMLVFGSLMVIIFWDSGSNALIRWGHPKHEFEVPKPFFITGITRNIHLLGGDSTTLSFEISGLLPDSIFLELIPSTRDTALLFTMKPNSDGRYTHLMEEIYQDYRYRAFSPANHFWQAWKEVVSPDYFISVTDRPIMEEFSITVIPPDYSGLPVNIQKGNQADVKGLKGSTVRIDLKSNRPLSKGFLKLDNEKLPLTVRGKRAAGGFIFSRDALLKIELEDNRGITNQNPIPYHLQILSDLNPDMRVIQPAPIVELGTDQLIPIHLK</sequence>
<evidence type="ECO:0000256" key="1">
    <source>
        <dbReference type="SAM" id="Phobius"/>
    </source>
</evidence>
<feature type="non-terminal residue" evidence="2">
    <location>
        <position position="424"/>
    </location>
</feature>
<keyword evidence="1" id="KW-1133">Transmembrane helix</keyword>
<feature type="transmembrane region" description="Helical" evidence="1">
    <location>
        <begin position="20"/>
        <end position="47"/>
    </location>
</feature>
<keyword evidence="1" id="KW-0812">Transmembrane</keyword>
<dbReference type="EMBL" id="UINC01054003">
    <property type="protein sequence ID" value="SVB71203.1"/>
    <property type="molecule type" value="Genomic_DNA"/>
</dbReference>
<evidence type="ECO:0008006" key="3">
    <source>
        <dbReference type="Google" id="ProtNLM"/>
    </source>
</evidence>
<accession>A0A382G9C5</accession>
<gene>
    <name evidence="2" type="ORF">METZ01_LOCUS224057</name>
</gene>
<organism evidence="2">
    <name type="scientific">marine metagenome</name>
    <dbReference type="NCBI Taxonomy" id="408172"/>
    <lineage>
        <taxon>unclassified sequences</taxon>
        <taxon>metagenomes</taxon>
        <taxon>ecological metagenomes</taxon>
    </lineage>
</organism>
<feature type="transmembrane region" description="Helical" evidence="1">
    <location>
        <begin position="53"/>
        <end position="77"/>
    </location>
</feature>
<feature type="transmembrane region" description="Helical" evidence="1">
    <location>
        <begin position="151"/>
        <end position="171"/>
    </location>
</feature>
<name>A0A382G9C5_9ZZZZ</name>
<keyword evidence="1" id="KW-0472">Membrane</keyword>
<reference evidence="2" key="1">
    <citation type="submission" date="2018-05" db="EMBL/GenBank/DDBJ databases">
        <authorList>
            <person name="Lanie J.A."/>
            <person name="Ng W.-L."/>
            <person name="Kazmierczak K.M."/>
            <person name="Andrzejewski T.M."/>
            <person name="Davidsen T.M."/>
            <person name="Wayne K.J."/>
            <person name="Tettelin H."/>
            <person name="Glass J.I."/>
            <person name="Rusch D."/>
            <person name="Podicherti R."/>
            <person name="Tsui H.-C.T."/>
            <person name="Winkler M.E."/>
        </authorList>
    </citation>
    <scope>NUCLEOTIDE SEQUENCE</scope>
</reference>
<dbReference type="AlphaFoldDB" id="A0A382G9C5"/>